<comment type="similarity">
    <text evidence="1">Belongs to the short-chain dehydrogenases/reductases (SDR) family.</text>
</comment>
<sequence length="237" mass="26106">MQTVMITGASRRLGLFLTRAFLRDGYEVIALTRNASDELRTEASDRLHIIEVEYGELPSLEAAVTRIRSLGHPLRLLVHNASLFEKDEQHPDDLCAFYDALYQVHMRMPAFLNENLGDLLSSDSDAGCIVHITDIYAENPNPAFGLYCSTKAGLENLAKTYAKKLAPGVRVNAIAPGPLMFLPSHKEEEKAAVFSETLIKIESGFEPILKGVRFILDNGFVTGSTLKIDGGRSIGKL</sequence>
<dbReference type="Proteomes" id="UP000599578">
    <property type="component" value="Unassembled WGS sequence"/>
</dbReference>
<gene>
    <name evidence="3" type="ORF">GCM10011348_09170</name>
</gene>
<dbReference type="InterPro" id="IPR020904">
    <property type="entry name" value="Sc_DH/Rdtase_CS"/>
</dbReference>
<dbReference type="EMBL" id="BMLT01000002">
    <property type="protein sequence ID" value="GGO78088.1"/>
    <property type="molecule type" value="Genomic_DNA"/>
</dbReference>
<accession>A0A918DQZ1</accession>
<dbReference type="PANTHER" id="PTHR43639:SF1">
    <property type="entry name" value="SHORT-CHAIN DEHYDROGENASE_REDUCTASE FAMILY PROTEIN"/>
    <property type="match status" value="1"/>
</dbReference>
<reference evidence="3 4" key="1">
    <citation type="journal article" date="2014" name="Int. J. Syst. Evol. Microbiol.">
        <title>Complete genome sequence of Corynebacterium casei LMG S-19264T (=DSM 44701T), isolated from a smear-ripened cheese.</title>
        <authorList>
            <consortium name="US DOE Joint Genome Institute (JGI-PGF)"/>
            <person name="Walter F."/>
            <person name="Albersmeier A."/>
            <person name="Kalinowski J."/>
            <person name="Ruckert C."/>
        </authorList>
    </citation>
    <scope>NUCLEOTIDE SEQUENCE [LARGE SCALE GENOMIC DNA]</scope>
    <source>
        <strain evidence="3 4">CGMCC 1.7286</strain>
    </source>
</reference>
<dbReference type="InterPro" id="IPR002347">
    <property type="entry name" value="SDR_fam"/>
</dbReference>
<name>A0A918DQZ1_9GAMM</name>
<dbReference type="PROSITE" id="PS00061">
    <property type="entry name" value="ADH_SHORT"/>
    <property type="match status" value="1"/>
</dbReference>
<evidence type="ECO:0000313" key="3">
    <source>
        <dbReference type="EMBL" id="GGO78088.1"/>
    </source>
</evidence>
<dbReference type="PANTHER" id="PTHR43639">
    <property type="entry name" value="OXIDOREDUCTASE, SHORT-CHAIN DEHYDROGENASE/REDUCTASE FAMILY (AFU_ORTHOLOGUE AFUA_5G02870)"/>
    <property type="match status" value="1"/>
</dbReference>
<evidence type="ECO:0000313" key="4">
    <source>
        <dbReference type="Proteomes" id="UP000599578"/>
    </source>
</evidence>
<proteinExistence type="inferred from homology"/>
<dbReference type="SUPFAM" id="SSF51735">
    <property type="entry name" value="NAD(P)-binding Rossmann-fold domains"/>
    <property type="match status" value="1"/>
</dbReference>
<keyword evidence="2" id="KW-0560">Oxidoreductase</keyword>
<dbReference type="GO" id="GO:0016491">
    <property type="term" value="F:oxidoreductase activity"/>
    <property type="evidence" value="ECO:0007669"/>
    <property type="project" value="UniProtKB-KW"/>
</dbReference>
<dbReference type="RefSeq" id="WP_188858813.1">
    <property type="nucleotide sequence ID" value="NZ_BMLT01000002.1"/>
</dbReference>
<organism evidence="3 4">
    <name type="scientific">Marinobacterium nitratireducens</name>
    <dbReference type="NCBI Taxonomy" id="518897"/>
    <lineage>
        <taxon>Bacteria</taxon>
        <taxon>Pseudomonadati</taxon>
        <taxon>Pseudomonadota</taxon>
        <taxon>Gammaproteobacteria</taxon>
        <taxon>Oceanospirillales</taxon>
        <taxon>Oceanospirillaceae</taxon>
        <taxon>Marinobacterium</taxon>
    </lineage>
</organism>
<dbReference type="Pfam" id="PF00106">
    <property type="entry name" value="adh_short"/>
    <property type="match status" value="1"/>
</dbReference>
<dbReference type="AlphaFoldDB" id="A0A918DQZ1"/>
<dbReference type="Gene3D" id="3.40.50.720">
    <property type="entry name" value="NAD(P)-binding Rossmann-like Domain"/>
    <property type="match status" value="1"/>
</dbReference>
<dbReference type="InterPro" id="IPR036291">
    <property type="entry name" value="NAD(P)-bd_dom_sf"/>
</dbReference>
<dbReference type="PRINTS" id="PR00081">
    <property type="entry name" value="GDHRDH"/>
</dbReference>
<protein>
    <submittedName>
        <fullName evidence="3">Pteridine reductase 1</fullName>
    </submittedName>
</protein>
<evidence type="ECO:0000256" key="2">
    <source>
        <dbReference type="ARBA" id="ARBA00023002"/>
    </source>
</evidence>
<keyword evidence="4" id="KW-1185">Reference proteome</keyword>
<comment type="caution">
    <text evidence="3">The sequence shown here is derived from an EMBL/GenBank/DDBJ whole genome shotgun (WGS) entry which is preliminary data.</text>
</comment>
<evidence type="ECO:0000256" key="1">
    <source>
        <dbReference type="ARBA" id="ARBA00006484"/>
    </source>
</evidence>